<organism evidence="3 4">
    <name type="scientific">Azospirillum argentinense</name>
    <dbReference type="NCBI Taxonomy" id="2970906"/>
    <lineage>
        <taxon>Bacteria</taxon>
        <taxon>Pseudomonadati</taxon>
        <taxon>Pseudomonadota</taxon>
        <taxon>Alphaproteobacteria</taxon>
        <taxon>Rhodospirillales</taxon>
        <taxon>Azospirillaceae</taxon>
        <taxon>Azospirillum</taxon>
    </lineage>
</organism>
<dbReference type="RefSeq" id="WP_103041195.1">
    <property type="nucleotide sequence ID" value="NZ_JBDZDB010000027.1"/>
</dbReference>
<dbReference type="GO" id="GO:0004479">
    <property type="term" value="F:methionyl-tRNA formyltransferase activity"/>
    <property type="evidence" value="ECO:0007669"/>
    <property type="project" value="TreeGrafter"/>
</dbReference>
<dbReference type="PANTHER" id="PTHR11138:SF5">
    <property type="entry name" value="METHIONYL-TRNA FORMYLTRANSFERASE, MITOCHONDRIAL"/>
    <property type="match status" value="1"/>
</dbReference>
<keyword evidence="3" id="KW-0614">Plasmid</keyword>
<evidence type="ECO:0000259" key="2">
    <source>
        <dbReference type="Pfam" id="PF02911"/>
    </source>
</evidence>
<evidence type="ECO:0000259" key="1">
    <source>
        <dbReference type="Pfam" id="PF00551"/>
    </source>
</evidence>
<evidence type="ECO:0000313" key="3">
    <source>
        <dbReference type="EMBL" id="PNQ95952.1"/>
    </source>
</evidence>
<sequence length="306" mass="33852">MTERRVSLFVAGTKGANLLRALFDGPDAPAPGFFPLAQVHLVTSYSSSGLSHDPRAEIMEICRRHGLLYRDRHELKTTDYAASDLVLLAGWQYLLPDIDDRFIVFHDSLLPHLRGFNPTVTALILGDRRVGVTAFRPDEGVDTGPVYGQEALAIGETARIGEVYEALGGAYARLARRLVERAAMGSLAATPQDHSAATYSLWRNEDDYTIDWTGAASAIRRFVDAVSWPYLGARTRYRGAEIRIDRVMEIPDLRFPLRQPGKIWTLSGNGEGADVVCGEGMLRILAARTPDAQPVRFTSLRQRLGE</sequence>
<dbReference type="InterPro" id="IPR011034">
    <property type="entry name" value="Formyl_transferase-like_C_sf"/>
</dbReference>
<proteinExistence type="predicted"/>
<accession>A0A2K1FTT2</accession>
<dbReference type="PANTHER" id="PTHR11138">
    <property type="entry name" value="METHIONYL-TRNA FORMYLTRANSFERASE"/>
    <property type="match status" value="1"/>
</dbReference>
<dbReference type="Pfam" id="PF02911">
    <property type="entry name" value="Formyl_trans_C"/>
    <property type="match status" value="1"/>
</dbReference>
<evidence type="ECO:0008006" key="5">
    <source>
        <dbReference type="Google" id="ProtNLM"/>
    </source>
</evidence>
<dbReference type="GO" id="GO:0005829">
    <property type="term" value="C:cytosol"/>
    <property type="evidence" value="ECO:0007669"/>
    <property type="project" value="TreeGrafter"/>
</dbReference>
<dbReference type="SUPFAM" id="SSF50486">
    <property type="entry name" value="FMT C-terminal domain-like"/>
    <property type="match status" value="1"/>
</dbReference>
<protein>
    <recommendedName>
        <fullName evidence="5">Methionyl-tRNA formyltransferase</fullName>
    </recommendedName>
</protein>
<geneLocation type="plasmid" evidence="3">
    <name>p21unnamed</name>
</geneLocation>
<name>A0A2K1FTT2_9PROT</name>
<reference evidence="3 4" key="1">
    <citation type="submission" date="2018-01" db="EMBL/GenBank/DDBJ databases">
        <title>Whole genome sequence of Azospirillum brasilense REC3 isolated from strawberry roots.</title>
        <authorList>
            <person name="Fontana C.A."/>
            <person name="Salazar S.M."/>
            <person name="Bassi D."/>
            <person name="Puglisi E."/>
            <person name="Lovaisa N.C."/>
            <person name="Toffoli L.M."/>
            <person name="Pedraza R."/>
            <person name="Cocconcelli P.S."/>
        </authorList>
    </citation>
    <scope>NUCLEOTIDE SEQUENCE [LARGE SCALE GENOMIC DNA]</scope>
    <source>
        <strain evidence="3 4">REC3</strain>
        <plasmid evidence="3">p21unnamed</plasmid>
    </source>
</reference>
<dbReference type="InterPro" id="IPR036477">
    <property type="entry name" value="Formyl_transf_N_sf"/>
</dbReference>
<dbReference type="Gene3D" id="3.40.50.12230">
    <property type="match status" value="1"/>
</dbReference>
<dbReference type="Pfam" id="PF00551">
    <property type="entry name" value="Formyl_trans_N"/>
    <property type="match status" value="1"/>
</dbReference>
<feature type="domain" description="Formyl transferase N-terminal" evidence="1">
    <location>
        <begin position="76"/>
        <end position="166"/>
    </location>
</feature>
<dbReference type="EMBL" id="POWG01000038">
    <property type="protein sequence ID" value="PNQ95952.1"/>
    <property type="molecule type" value="Genomic_DNA"/>
</dbReference>
<dbReference type="InterPro" id="IPR005793">
    <property type="entry name" value="Formyl_trans_C"/>
</dbReference>
<dbReference type="SUPFAM" id="SSF53328">
    <property type="entry name" value="Formyltransferase"/>
    <property type="match status" value="1"/>
</dbReference>
<dbReference type="AlphaFoldDB" id="A0A2K1FTT2"/>
<feature type="domain" description="Formyl transferase C-terminal" evidence="2">
    <location>
        <begin position="206"/>
        <end position="298"/>
    </location>
</feature>
<comment type="caution">
    <text evidence="3">The sequence shown here is derived from an EMBL/GenBank/DDBJ whole genome shotgun (WGS) entry which is preliminary data.</text>
</comment>
<evidence type="ECO:0000313" key="4">
    <source>
        <dbReference type="Proteomes" id="UP000236268"/>
    </source>
</evidence>
<dbReference type="InterPro" id="IPR002376">
    <property type="entry name" value="Formyl_transf_N"/>
</dbReference>
<dbReference type="Proteomes" id="UP000236268">
    <property type="component" value="Unassembled WGS sequence"/>
</dbReference>
<gene>
    <name evidence="3" type="ORF">C1S70_25935</name>
</gene>